<comment type="function">
    <text evidence="6">Ligates lysine onto the cytidine present at position 34 of the AUA codon-specific tRNA(Ile) that contains the anticodon CAU, in an ATP-dependent manner. Cytidine is converted to lysidine, thus changing the amino acid specificity of the tRNA from methionine to isoleucine.</text>
</comment>
<evidence type="ECO:0000256" key="5">
    <source>
        <dbReference type="ARBA" id="ARBA00048539"/>
    </source>
</evidence>
<keyword evidence="4 6" id="KW-0067">ATP-binding</keyword>
<evidence type="ECO:0000256" key="1">
    <source>
        <dbReference type="ARBA" id="ARBA00022598"/>
    </source>
</evidence>
<dbReference type="InterPro" id="IPR012094">
    <property type="entry name" value="tRNA_Ile_lys_synt"/>
</dbReference>
<evidence type="ECO:0000256" key="4">
    <source>
        <dbReference type="ARBA" id="ARBA00022840"/>
    </source>
</evidence>
<organism evidence="8 9">
    <name type="scientific">Luteolibacter algae</name>
    <dbReference type="NCBI Taxonomy" id="454151"/>
    <lineage>
        <taxon>Bacteria</taxon>
        <taxon>Pseudomonadati</taxon>
        <taxon>Verrucomicrobiota</taxon>
        <taxon>Verrucomicrobiia</taxon>
        <taxon>Verrucomicrobiales</taxon>
        <taxon>Verrucomicrobiaceae</taxon>
        <taxon>Luteolibacter</taxon>
    </lineage>
</organism>
<dbReference type="SUPFAM" id="SSF82829">
    <property type="entry name" value="MesJ substrate recognition domain-like"/>
    <property type="match status" value="1"/>
</dbReference>
<evidence type="ECO:0000313" key="8">
    <source>
        <dbReference type="EMBL" id="MFD2255966.1"/>
    </source>
</evidence>
<feature type="binding site" evidence="6">
    <location>
        <begin position="22"/>
        <end position="27"/>
    </location>
    <ligand>
        <name>ATP</name>
        <dbReference type="ChEBI" id="CHEBI:30616"/>
    </ligand>
</feature>
<dbReference type="NCBIfam" id="TIGR02432">
    <property type="entry name" value="lysidine_TilS_N"/>
    <property type="match status" value="1"/>
</dbReference>
<comment type="subcellular location">
    <subcellularLocation>
        <location evidence="6">Cytoplasm</location>
    </subcellularLocation>
</comment>
<keyword evidence="1 6" id="KW-0436">Ligase</keyword>
<dbReference type="EMBL" id="JBHUIT010000003">
    <property type="protein sequence ID" value="MFD2255966.1"/>
    <property type="molecule type" value="Genomic_DNA"/>
</dbReference>
<feature type="domain" description="tRNA(Ile)-lysidine/2-thiocytidine synthase N-terminal" evidence="7">
    <location>
        <begin position="17"/>
        <end position="200"/>
    </location>
</feature>
<dbReference type="Gene3D" id="3.40.50.620">
    <property type="entry name" value="HUPs"/>
    <property type="match status" value="1"/>
</dbReference>
<dbReference type="InterPro" id="IPR011063">
    <property type="entry name" value="TilS/TtcA_N"/>
</dbReference>
<comment type="catalytic activity">
    <reaction evidence="5 6">
        <text>cytidine(34) in tRNA(Ile2) + L-lysine + ATP = lysidine(34) in tRNA(Ile2) + AMP + diphosphate + H(+)</text>
        <dbReference type="Rhea" id="RHEA:43744"/>
        <dbReference type="Rhea" id="RHEA-COMP:10625"/>
        <dbReference type="Rhea" id="RHEA-COMP:10670"/>
        <dbReference type="ChEBI" id="CHEBI:15378"/>
        <dbReference type="ChEBI" id="CHEBI:30616"/>
        <dbReference type="ChEBI" id="CHEBI:32551"/>
        <dbReference type="ChEBI" id="CHEBI:33019"/>
        <dbReference type="ChEBI" id="CHEBI:82748"/>
        <dbReference type="ChEBI" id="CHEBI:83665"/>
        <dbReference type="ChEBI" id="CHEBI:456215"/>
        <dbReference type="EC" id="6.3.4.19"/>
    </reaction>
</comment>
<evidence type="ECO:0000259" key="7">
    <source>
        <dbReference type="Pfam" id="PF01171"/>
    </source>
</evidence>
<evidence type="ECO:0000256" key="3">
    <source>
        <dbReference type="ARBA" id="ARBA00022741"/>
    </source>
</evidence>
<protein>
    <recommendedName>
        <fullName evidence="6">tRNA(Ile)-lysidine synthase</fullName>
        <ecNumber evidence="6">6.3.4.19</ecNumber>
    </recommendedName>
    <alternativeName>
        <fullName evidence="6">tRNA(Ile)-2-lysyl-cytidine synthase</fullName>
    </alternativeName>
    <alternativeName>
        <fullName evidence="6">tRNA(Ile)-lysidine synthetase</fullName>
    </alternativeName>
</protein>
<sequence>MEPESRWLETASRAEKWLCGVSGGLDSMALLHLLNAKGFKEIVVCHLDHGLRGIESGGDARFVENAAREMGYDFELGTVDLRSRMKQTGESLETAGRLARHQFFGACAEKHGCWNLLLAHHADDQAETVLWNLLRGSHGCRGMREITGIRMNRAMVQVIRPLLDIRKSWLEKWMKGNFHVWREDASNSVNDVVRNRMRNEALPLLADIARRDVVPMLNEAACVDEEWRGLLSWAVEQAHARDPQGRIHLKAFRELPLALQRGILVDYLRENNISGVSSKLVEQCLELQNITMASSVNLPGGSRLRRREGRIFIDKD</sequence>
<dbReference type="EC" id="6.3.4.19" evidence="6"/>
<proteinExistence type="inferred from homology"/>
<dbReference type="HAMAP" id="MF_01161">
    <property type="entry name" value="tRNA_Ile_lys_synt"/>
    <property type="match status" value="1"/>
</dbReference>
<name>A0ABW5D8P2_9BACT</name>
<dbReference type="PANTHER" id="PTHR43033:SF1">
    <property type="entry name" value="TRNA(ILE)-LYSIDINE SYNTHASE-RELATED"/>
    <property type="match status" value="1"/>
</dbReference>
<dbReference type="GO" id="GO:0032267">
    <property type="term" value="F:tRNA(Ile)-lysidine synthase activity"/>
    <property type="evidence" value="ECO:0007669"/>
    <property type="project" value="UniProtKB-EC"/>
</dbReference>
<dbReference type="Pfam" id="PF01171">
    <property type="entry name" value="ATP_bind_3"/>
    <property type="match status" value="1"/>
</dbReference>
<gene>
    <name evidence="6 8" type="primary">tilS</name>
    <name evidence="8" type="ORF">ACFSSA_04690</name>
</gene>
<comment type="caution">
    <text evidence="8">The sequence shown here is derived from an EMBL/GenBank/DDBJ whole genome shotgun (WGS) entry which is preliminary data.</text>
</comment>
<comment type="similarity">
    <text evidence="6">Belongs to the tRNA(Ile)-lysidine synthase family.</text>
</comment>
<accession>A0ABW5D8P2</accession>
<dbReference type="InterPro" id="IPR012795">
    <property type="entry name" value="tRNA_Ile_lys_synt_N"/>
</dbReference>
<dbReference type="CDD" id="cd01992">
    <property type="entry name" value="TilS_N"/>
    <property type="match status" value="1"/>
</dbReference>
<keyword evidence="2 6" id="KW-0819">tRNA processing</keyword>
<dbReference type="Proteomes" id="UP001597375">
    <property type="component" value="Unassembled WGS sequence"/>
</dbReference>
<reference evidence="9" key="1">
    <citation type="journal article" date="2019" name="Int. J. Syst. Evol. Microbiol.">
        <title>The Global Catalogue of Microorganisms (GCM) 10K type strain sequencing project: providing services to taxonomists for standard genome sequencing and annotation.</title>
        <authorList>
            <consortium name="The Broad Institute Genomics Platform"/>
            <consortium name="The Broad Institute Genome Sequencing Center for Infectious Disease"/>
            <person name="Wu L."/>
            <person name="Ma J."/>
        </authorList>
    </citation>
    <scope>NUCLEOTIDE SEQUENCE [LARGE SCALE GENOMIC DNA]</scope>
    <source>
        <strain evidence="9">CGMCC 4.7106</strain>
    </source>
</reference>
<dbReference type="SUPFAM" id="SSF52402">
    <property type="entry name" value="Adenine nucleotide alpha hydrolases-like"/>
    <property type="match status" value="1"/>
</dbReference>
<evidence type="ECO:0000256" key="6">
    <source>
        <dbReference type="HAMAP-Rule" id="MF_01161"/>
    </source>
</evidence>
<keyword evidence="3 6" id="KW-0547">Nucleotide-binding</keyword>
<keyword evidence="6" id="KW-0963">Cytoplasm</keyword>
<dbReference type="RefSeq" id="WP_386819248.1">
    <property type="nucleotide sequence ID" value="NZ_JBHUIT010000003.1"/>
</dbReference>
<keyword evidence="9" id="KW-1185">Reference proteome</keyword>
<evidence type="ECO:0000256" key="2">
    <source>
        <dbReference type="ARBA" id="ARBA00022694"/>
    </source>
</evidence>
<evidence type="ECO:0000313" key="9">
    <source>
        <dbReference type="Proteomes" id="UP001597375"/>
    </source>
</evidence>
<dbReference type="InterPro" id="IPR014729">
    <property type="entry name" value="Rossmann-like_a/b/a_fold"/>
</dbReference>
<comment type="domain">
    <text evidence="6">The N-terminal region contains the highly conserved SGGXDS motif, predicted to be a P-loop motif involved in ATP binding.</text>
</comment>
<dbReference type="PANTHER" id="PTHR43033">
    <property type="entry name" value="TRNA(ILE)-LYSIDINE SYNTHASE-RELATED"/>
    <property type="match status" value="1"/>
</dbReference>